<keyword evidence="4 5" id="KW-0378">Hydrolase</keyword>
<evidence type="ECO:0000256" key="1">
    <source>
        <dbReference type="ARBA" id="ARBA00004401"/>
    </source>
</evidence>
<dbReference type="NCBIfam" id="TIGR02227">
    <property type="entry name" value="sigpep_I_bact"/>
    <property type="match status" value="1"/>
</dbReference>
<keyword evidence="3 5" id="KW-0645">Protease</keyword>
<accession>A0AA37XEH6</accession>
<dbReference type="PROSITE" id="PS00501">
    <property type="entry name" value="SPASE_I_1"/>
    <property type="match status" value="1"/>
</dbReference>
<dbReference type="PANTHER" id="PTHR43390:SF1">
    <property type="entry name" value="CHLOROPLAST PROCESSING PEPTIDASE"/>
    <property type="match status" value="1"/>
</dbReference>
<dbReference type="InterPro" id="IPR019756">
    <property type="entry name" value="Pept_S26A_signal_pept_1_Ser-AS"/>
</dbReference>
<dbReference type="GO" id="GO:0006465">
    <property type="term" value="P:signal peptide processing"/>
    <property type="evidence" value="ECO:0007669"/>
    <property type="project" value="InterPro"/>
</dbReference>
<dbReference type="SUPFAM" id="SSF51306">
    <property type="entry name" value="LexA/Signal peptidase"/>
    <property type="match status" value="1"/>
</dbReference>
<gene>
    <name evidence="8" type="ORF">GCM10025875_18100</name>
</gene>
<sequence>MTDPDEPGSVVPRRDQEVESTAAPETTSAAKAGASERPRRGRGVSALREAVIVLGSALVLSLLIKTFLAQAFYIPSESMESTLDVGDRVLVSRLAPGPFDVNRGDIVVFVDPGGWLPPEPPTPTVRAPC</sequence>
<dbReference type="PANTHER" id="PTHR43390">
    <property type="entry name" value="SIGNAL PEPTIDASE I"/>
    <property type="match status" value="1"/>
</dbReference>
<evidence type="ECO:0000256" key="2">
    <source>
        <dbReference type="ARBA" id="ARBA00009370"/>
    </source>
</evidence>
<reference evidence="8" key="2">
    <citation type="submission" date="2023-02" db="EMBL/GenBank/DDBJ databases">
        <authorList>
            <person name="Sun Q."/>
            <person name="Mori K."/>
        </authorList>
    </citation>
    <scope>NUCLEOTIDE SEQUENCE</scope>
    <source>
        <strain evidence="8">NBRC 112290</strain>
    </source>
</reference>
<feature type="transmembrane region" description="Helical" evidence="5">
    <location>
        <begin position="50"/>
        <end position="73"/>
    </location>
</feature>
<feature type="domain" description="Peptidase S26" evidence="7">
    <location>
        <begin position="48"/>
        <end position="113"/>
    </location>
</feature>
<comment type="caution">
    <text evidence="8">The sequence shown here is derived from an EMBL/GenBank/DDBJ whole genome shotgun (WGS) entry which is preliminary data.</text>
</comment>
<dbReference type="CDD" id="cd06530">
    <property type="entry name" value="S26_SPase_I"/>
    <property type="match status" value="1"/>
</dbReference>
<evidence type="ECO:0000259" key="7">
    <source>
        <dbReference type="Pfam" id="PF10502"/>
    </source>
</evidence>
<feature type="compositionally biased region" description="Low complexity" evidence="6">
    <location>
        <begin position="21"/>
        <end position="33"/>
    </location>
</feature>
<comment type="similarity">
    <text evidence="2 5">Belongs to the peptidase S26 family.</text>
</comment>
<dbReference type="GO" id="GO:0009003">
    <property type="term" value="F:signal peptidase activity"/>
    <property type="evidence" value="ECO:0007669"/>
    <property type="project" value="UniProtKB-EC"/>
</dbReference>
<dbReference type="InterPro" id="IPR036286">
    <property type="entry name" value="LexA/Signal_pep-like_sf"/>
</dbReference>
<dbReference type="EC" id="3.4.21.89" evidence="5"/>
<evidence type="ECO:0000256" key="5">
    <source>
        <dbReference type="RuleBase" id="RU362042"/>
    </source>
</evidence>
<dbReference type="AlphaFoldDB" id="A0AA37XEH6"/>
<evidence type="ECO:0000313" key="9">
    <source>
        <dbReference type="Proteomes" id="UP001157161"/>
    </source>
</evidence>
<evidence type="ECO:0000256" key="4">
    <source>
        <dbReference type="ARBA" id="ARBA00022801"/>
    </source>
</evidence>
<feature type="region of interest" description="Disordered" evidence="6">
    <location>
        <begin position="1"/>
        <end position="43"/>
    </location>
</feature>
<dbReference type="InterPro" id="IPR000223">
    <property type="entry name" value="Pept_S26A_signal_pept_1"/>
</dbReference>
<evidence type="ECO:0000256" key="6">
    <source>
        <dbReference type="SAM" id="MobiDB-lite"/>
    </source>
</evidence>
<dbReference type="GO" id="GO:0004252">
    <property type="term" value="F:serine-type endopeptidase activity"/>
    <property type="evidence" value="ECO:0007669"/>
    <property type="project" value="InterPro"/>
</dbReference>
<dbReference type="InterPro" id="IPR019533">
    <property type="entry name" value="Peptidase_S26"/>
</dbReference>
<comment type="subcellular location">
    <subcellularLocation>
        <location evidence="1">Cell membrane</location>
        <topology evidence="1">Single-pass type II membrane protein</topology>
    </subcellularLocation>
    <subcellularLocation>
        <location evidence="5">Membrane</location>
        <topology evidence="5">Single-pass type II membrane protein</topology>
    </subcellularLocation>
</comment>
<reference evidence="8" key="1">
    <citation type="journal article" date="2014" name="Int. J. Syst. Evol. Microbiol.">
        <title>Complete genome sequence of Corynebacterium casei LMG S-19264T (=DSM 44701T), isolated from a smear-ripened cheese.</title>
        <authorList>
            <consortium name="US DOE Joint Genome Institute (JGI-PGF)"/>
            <person name="Walter F."/>
            <person name="Albersmeier A."/>
            <person name="Kalinowski J."/>
            <person name="Ruckert C."/>
        </authorList>
    </citation>
    <scope>NUCLEOTIDE SEQUENCE</scope>
    <source>
        <strain evidence="8">NBRC 112290</strain>
    </source>
</reference>
<dbReference type="GO" id="GO:0005886">
    <property type="term" value="C:plasma membrane"/>
    <property type="evidence" value="ECO:0007669"/>
    <property type="project" value="UniProtKB-SubCell"/>
</dbReference>
<organism evidence="8 9">
    <name type="scientific">Litorihabitans aurantiacus</name>
    <dbReference type="NCBI Taxonomy" id="1930061"/>
    <lineage>
        <taxon>Bacteria</taxon>
        <taxon>Bacillati</taxon>
        <taxon>Actinomycetota</taxon>
        <taxon>Actinomycetes</taxon>
        <taxon>Micrococcales</taxon>
        <taxon>Beutenbergiaceae</taxon>
        <taxon>Litorihabitans</taxon>
    </lineage>
</organism>
<protein>
    <recommendedName>
        <fullName evidence="5">Signal peptidase I</fullName>
        <ecNumber evidence="5">3.4.21.89</ecNumber>
    </recommendedName>
</protein>
<dbReference type="RefSeq" id="WP_284250574.1">
    <property type="nucleotide sequence ID" value="NZ_BSUM01000001.1"/>
</dbReference>
<keyword evidence="5" id="KW-1133">Transmembrane helix</keyword>
<dbReference type="EMBL" id="BSUM01000001">
    <property type="protein sequence ID" value="GMA31818.1"/>
    <property type="molecule type" value="Genomic_DNA"/>
</dbReference>
<evidence type="ECO:0000256" key="3">
    <source>
        <dbReference type="ARBA" id="ARBA00022670"/>
    </source>
</evidence>
<keyword evidence="5" id="KW-0812">Transmembrane</keyword>
<comment type="catalytic activity">
    <reaction evidence="5">
        <text>Cleavage of hydrophobic, N-terminal signal or leader sequences from secreted and periplasmic proteins.</text>
        <dbReference type="EC" id="3.4.21.89"/>
    </reaction>
</comment>
<keyword evidence="5" id="KW-0472">Membrane</keyword>
<dbReference type="Pfam" id="PF10502">
    <property type="entry name" value="Peptidase_S26"/>
    <property type="match status" value="1"/>
</dbReference>
<name>A0AA37XEH6_9MICO</name>
<evidence type="ECO:0000313" key="8">
    <source>
        <dbReference type="EMBL" id="GMA31818.1"/>
    </source>
</evidence>
<dbReference type="Gene3D" id="2.10.109.10">
    <property type="entry name" value="Umud Fragment, subunit A"/>
    <property type="match status" value="1"/>
</dbReference>
<dbReference type="Proteomes" id="UP001157161">
    <property type="component" value="Unassembled WGS sequence"/>
</dbReference>
<keyword evidence="9" id="KW-1185">Reference proteome</keyword>
<proteinExistence type="inferred from homology"/>